<protein>
    <submittedName>
        <fullName evidence="1">Uncharacterized protein</fullName>
    </submittedName>
</protein>
<sequence length="56" mass="6268">MRIDRNIGHAPRVEAIGQKLMESPMRCVDCTECKGLCQELIEVLVLPDMVLKGRDG</sequence>
<dbReference type="RefSeq" id="WP_165610007.1">
    <property type="nucleotide sequence ID" value="NZ_FOTQ01000001.1"/>
</dbReference>
<organism evidence="1 2">
    <name type="scientific">Shimia aestuarii</name>
    <dbReference type="NCBI Taxonomy" id="254406"/>
    <lineage>
        <taxon>Bacteria</taxon>
        <taxon>Pseudomonadati</taxon>
        <taxon>Pseudomonadota</taxon>
        <taxon>Alphaproteobacteria</taxon>
        <taxon>Rhodobacterales</taxon>
        <taxon>Roseobacteraceae</taxon>
    </lineage>
</organism>
<dbReference type="AlphaFoldDB" id="A0A1I4JR96"/>
<keyword evidence="2" id="KW-1185">Reference proteome</keyword>
<gene>
    <name evidence="1" type="ORF">SAMN04488042_1011124</name>
</gene>
<proteinExistence type="predicted"/>
<dbReference type="EMBL" id="FOTQ01000001">
    <property type="protein sequence ID" value="SFL68753.1"/>
    <property type="molecule type" value="Genomic_DNA"/>
</dbReference>
<dbReference type="STRING" id="254406.SAMN04488042_1011124"/>
<reference evidence="1 2" key="1">
    <citation type="submission" date="2016-10" db="EMBL/GenBank/DDBJ databases">
        <authorList>
            <person name="de Groot N.N."/>
        </authorList>
    </citation>
    <scope>NUCLEOTIDE SEQUENCE [LARGE SCALE GENOMIC DNA]</scope>
    <source>
        <strain evidence="1 2">DSM 15283</strain>
    </source>
</reference>
<accession>A0A1I4JR96</accession>
<dbReference type="Proteomes" id="UP000199144">
    <property type="component" value="Unassembled WGS sequence"/>
</dbReference>
<name>A0A1I4JR96_9RHOB</name>
<evidence type="ECO:0000313" key="2">
    <source>
        <dbReference type="Proteomes" id="UP000199144"/>
    </source>
</evidence>
<evidence type="ECO:0000313" key="1">
    <source>
        <dbReference type="EMBL" id="SFL68753.1"/>
    </source>
</evidence>